<dbReference type="InterPro" id="IPR002925">
    <property type="entry name" value="Dienelactn_hydro"/>
</dbReference>
<dbReference type="Pfam" id="PF01738">
    <property type="entry name" value="DLH"/>
    <property type="match status" value="1"/>
</dbReference>
<protein>
    <submittedName>
        <fullName evidence="2">Dienelactone hydrolase family protein</fullName>
    </submittedName>
</protein>
<name>A0ABT3GW24_9RHOB</name>
<dbReference type="RefSeq" id="WP_264504796.1">
    <property type="nucleotide sequence ID" value="NZ_JAPDFL010000001.1"/>
</dbReference>
<comment type="caution">
    <text evidence="2">The sequence shown here is derived from an EMBL/GenBank/DDBJ whole genome shotgun (WGS) entry which is preliminary data.</text>
</comment>
<dbReference type="PANTHER" id="PTHR46623:SF6">
    <property type="entry name" value="ALPHA_BETA-HYDROLASES SUPERFAMILY PROTEIN"/>
    <property type="match status" value="1"/>
</dbReference>
<proteinExistence type="predicted"/>
<sequence>MGEFITLPTEDNVPLRAYRAEPEGTPRGGVVVLQEIFGVNHQIQSTADRFAALGYLAIAPAVQDRAMPGFFTDDYSPEQFTKARSFIGSFKLDQALLDVKAAVAEAAKAGKVGVTGYCFGGMLTWRAAHAGMGLSAASGYYGGGVMNYIDAAPQIPIEMHYGDRDAGIPLEQVEQLRARYPQLPIYVYDADHGFYNDERKPTFDAPAATVAFARTAEFFARHLA</sequence>
<organism evidence="2 3">
    <name type="scientific">Pararhodobacter zhoushanensis</name>
    <dbReference type="NCBI Taxonomy" id="2479545"/>
    <lineage>
        <taxon>Bacteria</taxon>
        <taxon>Pseudomonadati</taxon>
        <taxon>Pseudomonadota</taxon>
        <taxon>Alphaproteobacteria</taxon>
        <taxon>Rhodobacterales</taxon>
        <taxon>Paracoccaceae</taxon>
        <taxon>Pararhodobacter</taxon>
    </lineage>
</organism>
<dbReference type="Gene3D" id="3.40.50.1820">
    <property type="entry name" value="alpha/beta hydrolase"/>
    <property type="match status" value="1"/>
</dbReference>
<gene>
    <name evidence="2" type="ORF">OKW52_05360</name>
</gene>
<dbReference type="Proteomes" id="UP001208938">
    <property type="component" value="Unassembled WGS sequence"/>
</dbReference>
<accession>A0ABT3GW24</accession>
<keyword evidence="3" id="KW-1185">Reference proteome</keyword>
<evidence type="ECO:0000259" key="1">
    <source>
        <dbReference type="Pfam" id="PF01738"/>
    </source>
</evidence>
<evidence type="ECO:0000313" key="3">
    <source>
        <dbReference type="Proteomes" id="UP001208938"/>
    </source>
</evidence>
<dbReference type="PANTHER" id="PTHR46623">
    <property type="entry name" value="CARBOXYMETHYLENEBUTENOLIDASE-RELATED"/>
    <property type="match status" value="1"/>
</dbReference>
<reference evidence="2 3" key="1">
    <citation type="submission" date="2022-10" db="EMBL/GenBank/DDBJ databases">
        <title>Pararhodobacter sp. nov., isolated from marine algae.</title>
        <authorList>
            <person name="Choi B.J."/>
            <person name="Kim J.M."/>
            <person name="Lee J.K."/>
            <person name="Choi D.G."/>
            <person name="Jeon C.O."/>
        </authorList>
    </citation>
    <scope>NUCLEOTIDE SEQUENCE [LARGE SCALE GENOMIC DNA]</scope>
    <source>
        <strain evidence="2 3">ZQ420</strain>
    </source>
</reference>
<dbReference type="InterPro" id="IPR051049">
    <property type="entry name" value="Dienelactone_hydrolase-like"/>
</dbReference>
<dbReference type="SUPFAM" id="SSF53474">
    <property type="entry name" value="alpha/beta-Hydrolases"/>
    <property type="match status" value="1"/>
</dbReference>
<dbReference type="GO" id="GO:0016787">
    <property type="term" value="F:hydrolase activity"/>
    <property type="evidence" value="ECO:0007669"/>
    <property type="project" value="UniProtKB-KW"/>
</dbReference>
<dbReference type="EMBL" id="JAPDFL010000001">
    <property type="protein sequence ID" value="MCW1931704.1"/>
    <property type="molecule type" value="Genomic_DNA"/>
</dbReference>
<keyword evidence="2" id="KW-0378">Hydrolase</keyword>
<evidence type="ECO:0000313" key="2">
    <source>
        <dbReference type="EMBL" id="MCW1931704.1"/>
    </source>
</evidence>
<dbReference type="InterPro" id="IPR029058">
    <property type="entry name" value="AB_hydrolase_fold"/>
</dbReference>
<feature type="domain" description="Dienelactone hydrolase" evidence="1">
    <location>
        <begin position="15"/>
        <end position="222"/>
    </location>
</feature>